<gene>
    <name evidence="1" type="ORF">KC19_6G025600</name>
</gene>
<comment type="caution">
    <text evidence="1">The sequence shown here is derived from an EMBL/GenBank/DDBJ whole genome shotgun (WGS) entry which is preliminary data.</text>
</comment>
<dbReference type="EMBL" id="CM026427">
    <property type="protein sequence ID" value="KAG0568525.1"/>
    <property type="molecule type" value="Genomic_DNA"/>
</dbReference>
<name>A0A8T0HC80_CERPU</name>
<evidence type="ECO:0000313" key="2">
    <source>
        <dbReference type="Proteomes" id="UP000822688"/>
    </source>
</evidence>
<protein>
    <submittedName>
        <fullName evidence="1">Uncharacterized protein</fullName>
    </submittedName>
</protein>
<organism evidence="1 2">
    <name type="scientific">Ceratodon purpureus</name>
    <name type="common">Fire moss</name>
    <name type="synonym">Dicranum purpureum</name>
    <dbReference type="NCBI Taxonomy" id="3225"/>
    <lineage>
        <taxon>Eukaryota</taxon>
        <taxon>Viridiplantae</taxon>
        <taxon>Streptophyta</taxon>
        <taxon>Embryophyta</taxon>
        <taxon>Bryophyta</taxon>
        <taxon>Bryophytina</taxon>
        <taxon>Bryopsida</taxon>
        <taxon>Dicranidae</taxon>
        <taxon>Pseudoditrichales</taxon>
        <taxon>Ditrichaceae</taxon>
        <taxon>Ceratodon</taxon>
    </lineage>
</organism>
<evidence type="ECO:0000313" key="1">
    <source>
        <dbReference type="EMBL" id="KAG0568525.1"/>
    </source>
</evidence>
<keyword evidence="2" id="KW-1185">Reference proteome</keyword>
<dbReference type="Proteomes" id="UP000822688">
    <property type="component" value="Chromosome 6"/>
</dbReference>
<proteinExistence type="predicted"/>
<dbReference type="AlphaFoldDB" id="A0A8T0HC80"/>
<sequence length="52" mass="5898">MTSNDVVMATCLVLEGAQRCNQRGSLGSRRRDPNQNIAGFDRRVVSRYRTQI</sequence>
<reference evidence="1 2" key="1">
    <citation type="submission" date="2020-06" db="EMBL/GenBank/DDBJ databases">
        <title>WGS assembly of Ceratodon purpureus strain R40.</title>
        <authorList>
            <person name="Carey S.B."/>
            <person name="Jenkins J."/>
            <person name="Shu S."/>
            <person name="Lovell J.T."/>
            <person name="Sreedasyam A."/>
            <person name="Maumus F."/>
            <person name="Tiley G.P."/>
            <person name="Fernandez-Pozo N."/>
            <person name="Barry K."/>
            <person name="Chen C."/>
            <person name="Wang M."/>
            <person name="Lipzen A."/>
            <person name="Daum C."/>
            <person name="Saski C.A."/>
            <person name="Payton A.C."/>
            <person name="Mcbreen J.C."/>
            <person name="Conrad R.E."/>
            <person name="Kollar L.M."/>
            <person name="Olsson S."/>
            <person name="Huttunen S."/>
            <person name="Landis J.B."/>
            <person name="Wickett N.J."/>
            <person name="Johnson M.G."/>
            <person name="Rensing S.A."/>
            <person name="Grimwood J."/>
            <person name="Schmutz J."/>
            <person name="Mcdaniel S.F."/>
        </authorList>
    </citation>
    <scope>NUCLEOTIDE SEQUENCE [LARGE SCALE GENOMIC DNA]</scope>
    <source>
        <strain evidence="1 2">R40</strain>
    </source>
</reference>
<accession>A0A8T0HC80</accession>